<name>A0A2H1WXV0_SPOFR</name>
<keyword evidence="2" id="KW-0964">Secreted</keyword>
<evidence type="ECO:0000256" key="1">
    <source>
        <dbReference type="ARBA" id="ARBA00004613"/>
    </source>
</evidence>
<dbReference type="SMART" id="SM00209">
    <property type="entry name" value="TSP1"/>
    <property type="match status" value="2"/>
</dbReference>
<sequence>MYCDTCFSKIRTRSVTCATKGRQVLNDSFCTYHNRPVEQEECEESKLPPCEVQWYATQWSKCSVECGDGVQTRKVFCGLLNDDSVEKVEDAKCAHLPKYNDTKPCSVPKEKCPAQWFTGPWTECSKKCGGGEQYRRVMCLRGSEESTDCPGDVVLDSTQFCNTGPCDQELMTGYLPCLFTSMSFRYFGTVASAMITDKLMPKYRKLIKVNKHDTLLPVDKHSTVVTDDYDDCEEDEMEEVGLDFDLTTYKGTRPQTHVRIARNVNALSCIETHTTAPTDPHRTDRIISNAYMRCVTLNMKFLWILDLDGVSLLPQNNSRLRATTEKFSKNRKKNPIILCPTRESNPRPCLAVALATT</sequence>
<protein>
    <submittedName>
        <fullName evidence="3">SFRICE_017679</fullName>
    </submittedName>
</protein>
<gene>
    <name evidence="3" type="ORF">SFRICE_017679</name>
</gene>
<dbReference type="PANTHER" id="PTHR13723">
    <property type="entry name" value="ADAMTS A DISINTEGRIN AND METALLOPROTEASE WITH THROMBOSPONDIN MOTIFS PROTEASE"/>
    <property type="match status" value="1"/>
</dbReference>
<dbReference type="AlphaFoldDB" id="A0A2H1WXV0"/>
<dbReference type="InterPro" id="IPR000884">
    <property type="entry name" value="TSP1_rpt"/>
</dbReference>
<dbReference type="PROSITE" id="PS50092">
    <property type="entry name" value="TSP1"/>
    <property type="match status" value="2"/>
</dbReference>
<comment type="subcellular location">
    <subcellularLocation>
        <location evidence="1">Secreted</location>
    </subcellularLocation>
</comment>
<evidence type="ECO:0000256" key="2">
    <source>
        <dbReference type="ARBA" id="ARBA00022525"/>
    </source>
</evidence>
<dbReference type="SUPFAM" id="SSF82895">
    <property type="entry name" value="TSP-1 type 1 repeat"/>
    <property type="match status" value="2"/>
</dbReference>
<dbReference type="EMBL" id="ODYU01011879">
    <property type="protein sequence ID" value="SOQ57878.1"/>
    <property type="molecule type" value="Genomic_DNA"/>
</dbReference>
<dbReference type="PANTHER" id="PTHR13723:SF281">
    <property type="entry name" value="PAPILIN"/>
    <property type="match status" value="1"/>
</dbReference>
<accession>A0A2H1WXV0</accession>
<dbReference type="Pfam" id="PF19030">
    <property type="entry name" value="TSP1_ADAMTS"/>
    <property type="match status" value="2"/>
</dbReference>
<dbReference type="GO" id="GO:0030198">
    <property type="term" value="P:extracellular matrix organization"/>
    <property type="evidence" value="ECO:0007669"/>
    <property type="project" value="TreeGrafter"/>
</dbReference>
<dbReference type="InterPro" id="IPR036383">
    <property type="entry name" value="TSP1_rpt_sf"/>
</dbReference>
<reference evidence="3" key="1">
    <citation type="submission" date="2016-07" db="EMBL/GenBank/DDBJ databases">
        <authorList>
            <person name="Bretaudeau A."/>
        </authorList>
    </citation>
    <scope>NUCLEOTIDE SEQUENCE</scope>
    <source>
        <strain evidence="3">Rice</strain>
        <tissue evidence="3">Whole body</tissue>
    </source>
</reference>
<dbReference type="GO" id="GO:0005576">
    <property type="term" value="C:extracellular region"/>
    <property type="evidence" value="ECO:0007669"/>
    <property type="project" value="UniProtKB-SubCell"/>
</dbReference>
<dbReference type="Gene3D" id="2.20.100.10">
    <property type="entry name" value="Thrombospondin type-1 (TSP1) repeat"/>
    <property type="match status" value="2"/>
</dbReference>
<proteinExistence type="predicted"/>
<dbReference type="InterPro" id="IPR050439">
    <property type="entry name" value="ADAMTS_ADAMTS-like"/>
</dbReference>
<dbReference type="GO" id="GO:0031012">
    <property type="term" value="C:extracellular matrix"/>
    <property type="evidence" value="ECO:0007669"/>
    <property type="project" value="TreeGrafter"/>
</dbReference>
<evidence type="ECO:0000313" key="3">
    <source>
        <dbReference type="EMBL" id="SOQ57878.1"/>
    </source>
</evidence>
<dbReference type="GO" id="GO:0006508">
    <property type="term" value="P:proteolysis"/>
    <property type="evidence" value="ECO:0007669"/>
    <property type="project" value="TreeGrafter"/>
</dbReference>
<organism evidence="3">
    <name type="scientific">Spodoptera frugiperda</name>
    <name type="common">Fall armyworm</name>
    <dbReference type="NCBI Taxonomy" id="7108"/>
    <lineage>
        <taxon>Eukaryota</taxon>
        <taxon>Metazoa</taxon>
        <taxon>Ecdysozoa</taxon>
        <taxon>Arthropoda</taxon>
        <taxon>Hexapoda</taxon>
        <taxon>Insecta</taxon>
        <taxon>Pterygota</taxon>
        <taxon>Neoptera</taxon>
        <taxon>Endopterygota</taxon>
        <taxon>Lepidoptera</taxon>
        <taxon>Glossata</taxon>
        <taxon>Ditrysia</taxon>
        <taxon>Noctuoidea</taxon>
        <taxon>Noctuidae</taxon>
        <taxon>Amphipyrinae</taxon>
        <taxon>Spodoptera</taxon>
    </lineage>
</organism>
<dbReference type="GO" id="GO:0004222">
    <property type="term" value="F:metalloendopeptidase activity"/>
    <property type="evidence" value="ECO:0007669"/>
    <property type="project" value="TreeGrafter"/>
</dbReference>